<comment type="catalytic activity">
    <reaction evidence="6">
        <text>UDP-N-acetyl-alpha-D-mannosamine + 2 NAD(+) + H2O = UDP-N-acetyl-alpha-D-mannosaminouronate + 2 NADH + 3 H(+)</text>
        <dbReference type="Rhea" id="RHEA:25780"/>
        <dbReference type="ChEBI" id="CHEBI:15377"/>
        <dbReference type="ChEBI" id="CHEBI:15378"/>
        <dbReference type="ChEBI" id="CHEBI:57540"/>
        <dbReference type="ChEBI" id="CHEBI:57945"/>
        <dbReference type="ChEBI" id="CHEBI:68623"/>
        <dbReference type="ChEBI" id="CHEBI:70731"/>
        <dbReference type="EC" id="1.1.1.336"/>
    </reaction>
</comment>
<dbReference type="InterPro" id="IPR001732">
    <property type="entry name" value="UDP-Glc/GDP-Man_DH_N"/>
</dbReference>
<dbReference type="SUPFAM" id="SSF51735">
    <property type="entry name" value="NAD(P)-binding Rossmann-fold domains"/>
    <property type="match status" value="1"/>
</dbReference>
<dbReference type="InterPro" id="IPR017476">
    <property type="entry name" value="UDP-Glc/GDP-Man"/>
</dbReference>
<reference evidence="9 11" key="1">
    <citation type="journal article" date="2019" name="Microbiol. Resour. Announc.">
        <title>The Genome Sequence of the Halobacterium salinarum Type Strain Is Closely Related to That of Laboratory Strains NRC-1 and R1.</title>
        <authorList>
            <person name="Pfeiffer F."/>
            <person name="Marchfelder A."/>
            <person name="Habermann B."/>
            <person name="Dyall-Smith M.L."/>
        </authorList>
    </citation>
    <scope>NUCLEOTIDE SEQUENCE [LARGE SCALE GENOMIC DNA]</scope>
    <source>
        <strain evidence="9">91-R6</strain>
        <strain evidence="11">ATCC 33171 / DSM 3754 / JCM 8978 / NBRC 102687 / NCIMB 764 / 91-R6</strain>
    </source>
</reference>
<dbReference type="InterPro" id="IPR036291">
    <property type="entry name" value="NAD(P)-bd_dom_sf"/>
</dbReference>
<evidence type="ECO:0000256" key="1">
    <source>
        <dbReference type="ARBA" id="ARBA00012935"/>
    </source>
</evidence>
<dbReference type="Proteomes" id="UP000323075">
    <property type="component" value="Unassembled WGS sequence"/>
</dbReference>
<dbReference type="Pfam" id="PF03721">
    <property type="entry name" value="UDPG_MGDP_dh_N"/>
    <property type="match status" value="1"/>
</dbReference>
<evidence type="ECO:0000256" key="3">
    <source>
        <dbReference type="ARBA" id="ARBA00023002"/>
    </source>
</evidence>
<dbReference type="NCBIfam" id="TIGR03026">
    <property type="entry name" value="NDP-sugDHase"/>
    <property type="match status" value="1"/>
</dbReference>
<evidence type="ECO:0000313" key="11">
    <source>
        <dbReference type="Proteomes" id="UP000296216"/>
    </source>
</evidence>
<dbReference type="Pfam" id="PF03720">
    <property type="entry name" value="UDPG_MGDP_dh_C"/>
    <property type="match status" value="1"/>
</dbReference>
<dbReference type="EMBL" id="CP038631">
    <property type="protein sequence ID" value="QCC44001.1"/>
    <property type="molecule type" value="Genomic_DNA"/>
</dbReference>
<evidence type="ECO:0000259" key="8">
    <source>
        <dbReference type="SMART" id="SM00984"/>
    </source>
</evidence>
<dbReference type="GO" id="GO:0089714">
    <property type="term" value="F:UDP-N-acetyl-D-mannosamine dehydrogenase activity"/>
    <property type="evidence" value="ECO:0007669"/>
    <property type="project" value="UniProtKB-EC"/>
</dbReference>
<dbReference type="Gene3D" id="3.40.50.720">
    <property type="entry name" value="NAD(P)-binding Rossmann-like Domain"/>
    <property type="match status" value="2"/>
</dbReference>
<evidence type="ECO:0000313" key="10">
    <source>
        <dbReference type="EMBL" id="TYO76953.1"/>
    </source>
</evidence>
<dbReference type="InterPro" id="IPR008927">
    <property type="entry name" value="6-PGluconate_DH-like_C_sf"/>
</dbReference>
<sequence length="454" mass="48712">MSETAGTQSLYGADRAGSELRDAFTSGQVPVAVYGLGKMGLPLAAVYGDITGNVIGADIDPDVVASIERGESHVDREPGLDELVGELVDAGKLQAVEEPLEAALEATVHVIIVPTLIDEQNRPDLSVVEAVSEEIGKGLNEGDFVIIESTVPPQTCRNVVLPILEEESGLSLGDFGLAFCPERTASGRALKDIRGSYPKVVGGADEESTAVAELIYDEINSSGVIPTSDITVAEAVKLFEGLYRDVNIALANELARFTDELGIDVNEALETANTAPYVDLHTPGPGVGGHCIPYYPYFLIHPFETDAPLLKTAREINDRMPKFAVQKLQEEFEAEGGELQGSTVLVLGLTYRPGVEETRATPALPIAEQLIDLGVDVRLVDPLLEDFSEFPGTPTPLDEIYACNPDAAVMVTPQEEFDDIKWNRFDPLVVIDGRQSLNLAETPHRVYTIGSGGQ</sequence>
<evidence type="ECO:0000256" key="6">
    <source>
        <dbReference type="ARBA" id="ARBA00049130"/>
    </source>
</evidence>
<dbReference type="InterPro" id="IPR036220">
    <property type="entry name" value="UDP-Glc/GDP-Man_DH_C_sf"/>
</dbReference>
<proteinExistence type="inferred from homology"/>
<evidence type="ECO:0000256" key="5">
    <source>
        <dbReference type="ARBA" id="ARBA00030172"/>
    </source>
</evidence>
<dbReference type="AlphaFoldDB" id="A0A4D6GR55"/>
<comment type="similarity">
    <text evidence="7">Belongs to the UDP-glucose/GDP-mannose dehydrogenase family.</text>
</comment>
<evidence type="ECO:0000256" key="4">
    <source>
        <dbReference type="ARBA" id="ARBA00023027"/>
    </source>
</evidence>
<reference evidence="10 12" key="2">
    <citation type="submission" date="2019-07" db="EMBL/GenBank/DDBJ databases">
        <title>Genomic Encyclopedia of Archaeal and Bacterial Type Strains, Phase II (KMG-II): from individual species to whole genera.</title>
        <authorList>
            <person name="Goeker M."/>
        </authorList>
    </citation>
    <scope>NUCLEOTIDE SEQUENCE [LARGE SCALE GENOMIC DNA]</scope>
    <source>
        <strain evidence="10 12">DSM 3754</strain>
    </source>
</reference>
<dbReference type="InterPro" id="IPR014026">
    <property type="entry name" value="UDP-Glc/GDP-Man_DH_dimer"/>
</dbReference>
<keyword evidence="3" id="KW-0560">Oxidoreductase</keyword>
<dbReference type="GO" id="GO:0016628">
    <property type="term" value="F:oxidoreductase activity, acting on the CH-CH group of donors, NAD or NADP as acceptor"/>
    <property type="evidence" value="ECO:0007669"/>
    <property type="project" value="InterPro"/>
</dbReference>
<dbReference type="PANTHER" id="PTHR43491">
    <property type="entry name" value="UDP-N-ACETYL-D-MANNOSAMINE DEHYDROGENASE"/>
    <property type="match status" value="1"/>
</dbReference>
<name>A0A4D6GR55_HALS9</name>
<feature type="domain" description="UDP-glucose/GDP-mannose dehydrogenase C-terminal" evidence="8">
    <location>
        <begin position="345"/>
        <end position="439"/>
    </location>
</feature>
<dbReference type="EMBL" id="VRYN01000002">
    <property type="protein sequence ID" value="TYO76953.1"/>
    <property type="molecule type" value="Genomic_DNA"/>
</dbReference>
<dbReference type="PANTHER" id="PTHR43491:SF5">
    <property type="entry name" value="UDP-N-ACETYL-D-MANNOSAMINE DEHYDROGENASE"/>
    <property type="match status" value="1"/>
</dbReference>
<dbReference type="Proteomes" id="UP000296216">
    <property type="component" value="Chromosome"/>
</dbReference>
<keyword evidence="4" id="KW-0520">NAD</keyword>
<evidence type="ECO:0000256" key="2">
    <source>
        <dbReference type="ARBA" id="ARBA00016796"/>
    </source>
</evidence>
<dbReference type="PIRSF" id="PIRSF000124">
    <property type="entry name" value="UDPglc_GDPman_dh"/>
    <property type="match status" value="1"/>
</dbReference>
<dbReference type="EC" id="1.1.1.336" evidence="1"/>
<dbReference type="InterPro" id="IPR014027">
    <property type="entry name" value="UDP-Glc/GDP-Man_DH_C"/>
</dbReference>
<dbReference type="SUPFAM" id="SSF52413">
    <property type="entry name" value="UDP-glucose/GDP-mannose dehydrogenase C-terminal domain"/>
    <property type="match status" value="1"/>
</dbReference>
<evidence type="ECO:0000256" key="7">
    <source>
        <dbReference type="PIRNR" id="PIRNR000124"/>
    </source>
</evidence>
<reference evidence="9" key="3">
    <citation type="journal article" name="MicrobiologyOpen">
        <title>Whole-genome comparison between the type strain of Halobacterium salinarum (DSM 3754(T)) and the laboratory strains R1 and NRC-1.</title>
        <authorList>
            <person name="Pfeiffer F."/>
            <person name="Losensky G."/>
            <person name="Marchfelder A."/>
            <person name="Habermann B."/>
            <person name="Dyall-Smith M."/>
        </authorList>
    </citation>
    <scope>NUCLEOTIDE SEQUENCE</scope>
    <source>
        <strain evidence="9">91-R6</strain>
    </source>
</reference>
<dbReference type="SUPFAM" id="SSF48179">
    <property type="entry name" value="6-phosphogluconate dehydrogenase C-terminal domain-like"/>
    <property type="match status" value="1"/>
</dbReference>
<dbReference type="RefSeq" id="WP_136361051.1">
    <property type="nucleotide sequence ID" value="NZ_VRYN01000002.1"/>
</dbReference>
<evidence type="ECO:0000313" key="12">
    <source>
        <dbReference type="Proteomes" id="UP000323075"/>
    </source>
</evidence>
<dbReference type="GeneID" id="39854138"/>
<dbReference type="Pfam" id="PF00984">
    <property type="entry name" value="UDPG_MGDP_dh"/>
    <property type="match status" value="1"/>
</dbReference>
<gene>
    <name evidence="10" type="ORF">APQ99_01601</name>
    <name evidence="9" type="ORF">HBSAL_01325</name>
</gene>
<dbReference type="GO" id="GO:0000271">
    <property type="term" value="P:polysaccharide biosynthetic process"/>
    <property type="evidence" value="ECO:0007669"/>
    <property type="project" value="InterPro"/>
</dbReference>
<evidence type="ECO:0000313" key="9">
    <source>
        <dbReference type="EMBL" id="QCC44001.1"/>
    </source>
</evidence>
<accession>A0A4D6GR55</accession>
<dbReference type="InterPro" id="IPR028359">
    <property type="entry name" value="UDP_ManNAc/GlcNAc_DH"/>
</dbReference>
<organism evidence="9 11">
    <name type="scientific">Halobacterium salinarum (strain ATCC 33171 / DSM 3754 / JCM 8978 / NBRC 102687 / NCIMB 764 / 91-R6)</name>
    <dbReference type="NCBI Taxonomy" id="2597657"/>
    <lineage>
        <taxon>Archaea</taxon>
        <taxon>Methanobacteriati</taxon>
        <taxon>Methanobacteriota</taxon>
        <taxon>Stenosarchaea group</taxon>
        <taxon>Halobacteria</taxon>
        <taxon>Halobacteriales</taxon>
        <taxon>Halobacteriaceae</taxon>
        <taxon>Halobacterium</taxon>
    </lineage>
</organism>
<dbReference type="PIRSF" id="PIRSF500136">
    <property type="entry name" value="UDP_ManNAc_DH"/>
    <property type="match status" value="1"/>
</dbReference>
<protein>
    <recommendedName>
        <fullName evidence="2">UDP-N-acetyl-D-mannosamine dehydrogenase</fullName>
        <ecNumber evidence="1">1.1.1.336</ecNumber>
    </recommendedName>
    <alternativeName>
        <fullName evidence="5">UDP-ManNAc 6-dehydrogenase</fullName>
    </alternativeName>
</protein>
<dbReference type="GO" id="GO:0051287">
    <property type="term" value="F:NAD binding"/>
    <property type="evidence" value="ECO:0007669"/>
    <property type="project" value="InterPro"/>
</dbReference>
<dbReference type="SMART" id="SM00984">
    <property type="entry name" value="UDPG_MGDP_dh_C"/>
    <property type="match status" value="1"/>
</dbReference>